<dbReference type="EMBL" id="CP036317">
    <property type="protein sequence ID" value="QDV16755.1"/>
    <property type="molecule type" value="Genomic_DNA"/>
</dbReference>
<accession>A0A518FK75</accession>
<evidence type="ECO:0000313" key="1">
    <source>
        <dbReference type="EMBL" id="QDV16755.1"/>
    </source>
</evidence>
<evidence type="ECO:0000313" key="2">
    <source>
        <dbReference type="Proteomes" id="UP000320839"/>
    </source>
</evidence>
<dbReference type="AlphaFoldDB" id="A0A518FK75"/>
<proteinExistence type="predicted"/>
<protein>
    <submittedName>
        <fullName evidence="1">Uncharacterized protein</fullName>
    </submittedName>
</protein>
<name>A0A518FK75_9PLAN</name>
<dbReference type="Proteomes" id="UP000320839">
    <property type="component" value="Chromosome"/>
</dbReference>
<dbReference type="RefSeq" id="WP_145454565.1">
    <property type="nucleotide sequence ID" value="NZ_CP036317.1"/>
</dbReference>
<gene>
    <name evidence="1" type="ORF">Pan153_13870</name>
</gene>
<dbReference type="OrthoDB" id="287250at2"/>
<organism evidence="1 2">
    <name type="scientific">Gimesia panareensis</name>
    <dbReference type="NCBI Taxonomy" id="2527978"/>
    <lineage>
        <taxon>Bacteria</taxon>
        <taxon>Pseudomonadati</taxon>
        <taxon>Planctomycetota</taxon>
        <taxon>Planctomycetia</taxon>
        <taxon>Planctomycetales</taxon>
        <taxon>Planctomycetaceae</taxon>
        <taxon>Gimesia</taxon>
    </lineage>
</organism>
<reference evidence="1 2" key="1">
    <citation type="submission" date="2019-02" db="EMBL/GenBank/DDBJ databases">
        <title>Deep-cultivation of Planctomycetes and their phenomic and genomic characterization uncovers novel biology.</title>
        <authorList>
            <person name="Wiegand S."/>
            <person name="Jogler M."/>
            <person name="Boedeker C."/>
            <person name="Pinto D."/>
            <person name="Vollmers J."/>
            <person name="Rivas-Marin E."/>
            <person name="Kohn T."/>
            <person name="Peeters S.H."/>
            <person name="Heuer A."/>
            <person name="Rast P."/>
            <person name="Oberbeckmann S."/>
            <person name="Bunk B."/>
            <person name="Jeske O."/>
            <person name="Meyerdierks A."/>
            <person name="Storesund J.E."/>
            <person name="Kallscheuer N."/>
            <person name="Luecker S."/>
            <person name="Lage O.M."/>
            <person name="Pohl T."/>
            <person name="Merkel B.J."/>
            <person name="Hornburger P."/>
            <person name="Mueller R.-W."/>
            <person name="Bruemmer F."/>
            <person name="Labrenz M."/>
            <person name="Spormann A.M."/>
            <person name="Op den Camp H."/>
            <person name="Overmann J."/>
            <person name="Amann R."/>
            <person name="Jetten M.S.M."/>
            <person name="Mascher T."/>
            <person name="Medema M.H."/>
            <person name="Devos D.P."/>
            <person name="Kaster A.-K."/>
            <person name="Ovreas L."/>
            <person name="Rohde M."/>
            <person name="Galperin M.Y."/>
            <person name="Jogler C."/>
        </authorList>
    </citation>
    <scope>NUCLEOTIDE SEQUENCE [LARGE SCALE GENOMIC DNA]</scope>
    <source>
        <strain evidence="1 2">Pan153</strain>
    </source>
</reference>
<sequence>MTFHSCKKYLIIFCPIICFLLLMRVAVSYKHDTRHAPGPLEIKVAQVRLGATVEEADALFGTPPDTTAEREGVIMNPTTMLRVSKEQAAEYGTPQEYVLRTWKGEGISATVAFDNEGQAVCRWVWSSNNPPPLNPYGPYRVFQRIGLF</sequence>